<dbReference type="Pfam" id="PF14092">
    <property type="entry name" value="DUF4270"/>
    <property type="match status" value="1"/>
</dbReference>
<dbReference type="RefSeq" id="WP_130857745.1">
    <property type="nucleotide sequence ID" value="NZ_JBHLWO010000002.1"/>
</dbReference>
<dbReference type="PROSITE" id="PS51257">
    <property type="entry name" value="PROKAR_LIPOPROTEIN"/>
    <property type="match status" value="1"/>
</dbReference>
<reference evidence="1 2" key="1">
    <citation type="submission" date="2024-09" db="EMBL/GenBank/DDBJ databases">
        <authorList>
            <person name="Sun Q."/>
            <person name="Mori K."/>
        </authorList>
    </citation>
    <scope>NUCLEOTIDE SEQUENCE [LARGE SCALE GENOMIC DNA]</scope>
    <source>
        <strain evidence="1 2">CCM 7765</strain>
    </source>
</reference>
<gene>
    <name evidence="1" type="ORF">ACFFI0_13010</name>
</gene>
<protein>
    <submittedName>
        <fullName evidence="1">DUF4270 domain-containing protein</fullName>
    </submittedName>
</protein>
<dbReference type="InterPro" id="IPR025366">
    <property type="entry name" value="DUF4270"/>
</dbReference>
<name>A0ABV6HKS8_9SPHI</name>
<evidence type="ECO:0000313" key="1">
    <source>
        <dbReference type="EMBL" id="MFC0319237.1"/>
    </source>
</evidence>
<proteinExistence type="predicted"/>
<sequence>MTIIKPGLLGTKLFIYSSLIFLLVSCTKDGTISLSNTNDNIGAEIVDSITVRTATYQLDPLPSNGQGVLLVGHMNDEVMGNLTVSSYFRIGNSAISNVTLPDDAAFDSLSLALPYQGYYYGDTTLTQSFNLHRVTEEIELIDESNAWEEDEKPVFASGSTLFTNSAFSYDAIPLGSVSFKHRPKTKTYSKSDTVFVKANQSFGEDLWAKIKSGSSQVSNSEEFLEYIKGFVLVPTSKTSMLTAFATDSILMKVYYSYTRNTDGKKVQDSLNMKVDDGSYQFNSIKVDRSQSLISALKADTEAELPGTETKQQVMLQGLTGLVTKIQFPYLYEFVNRNDVIINKAELTIETPPNSHIPYTPPPSLNMMLADEHGVPKSLLTSSYETTTQVAYLANDLSGGVGNSKYTFNLTEYVSNYRGAMEDKKSSLYLTIPVSDLLTKVDRLLIGKGDGNSPIKLRILYTKY</sequence>
<dbReference type="EMBL" id="JBHLWO010000002">
    <property type="protein sequence ID" value="MFC0319237.1"/>
    <property type="molecule type" value="Genomic_DNA"/>
</dbReference>
<keyword evidence="2" id="KW-1185">Reference proteome</keyword>
<organism evidence="1 2">
    <name type="scientific">Olivibacter oleidegradans</name>
    <dbReference type="NCBI Taxonomy" id="760123"/>
    <lineage>
        <taxon>Bacteria</taxon>
        <taxon>Pseudomonadati</taxon>
        <taxon>Bacteroidota</taxon>
        <taxon>Sphingobacteriia</taxon>
        <taxon>Sphingobacteriales</taxon>
        <taxon>Sphingobacteriaceae</taxon>
        <taxon>Olivibacter</taxon>
    </lineage>
</organism>
<evidence type="ECO:0000313" key="2">
    <source>
        <dbReference type="Proteomes" id="UP001589774"/>
    </source>
</evidence>
<comment type="caution">
    <text evidence="1">The sequence shown here is derived from an EMBL/GenBank/DDBJ whole genome shotgun (WGS) entry which is preliminary data.</text>
</comment>
<accession>A0ABV6HKS8</accession>
<dbReference type="Proteomes" id="UP001589774">
    <property type="component" value="Unassembled WGS sequence"/>
</dbReference>